<feature type="compositionally biased region" description="Polar residues" evidence="9">
    <location>
        <begin position="335"/>
        <end position="347"/>
    </location>
</feature>
<dbReference type="GO" id="GO:0005739">
    <property type="term" value="C:mitochondrion"/>
    <property type="evidence" value="ECO:0007669"/>
    <property type="project" value="UniProtKB-SubCell"/>
</dbReference>
<reference evidence="11" key="1">
    <citation type="journal article" date="2019" name="Plant J.">
        <title>Chlorella vulgaris genome assembly and annotation reveals the molecular basis for metabolic acclimation to high light conditions.</title>
        <authorList>
            <person name="Cecchin M."/>
            <person name="Marcolungo L."/>
            <person name="Rossato M."/>
            <person name="Girolomoni L."/>
            <person name="Cosentino E."/>
            <person name="Cuine S."/>
            <person name="Li-Beisson Y."/>
            <person name="Delledonne M."/>
            <person name="Ballottari M."/>
        </authorList>
    </citation>
    <scope>NUCLEOTIDE SEQUENCE</scope>
    <source>
        <strain evidence="11">211/11P</strain>
    </source>
</reference>
<dbReference type="EMBL" id="SIDB01000001">
    <property type="protein sequence ID" value="KAI3438856.1"/>
    <property type="molecule type" value="Genomic_DNA"/>
</dbReference>
<feature type="domain" description="Tim44-like" evidence="10">
    <location>
        <begin position="155"/>
        <end position="314"/>
    </location>
</feature>
<keyword evidence="2" id="KW-0809">Transit peptide</keyword>
<dbReference type="InterPro" id="IPR007379">
    <property type="entry name" value="Tim44-like_dom"/>
</dbReference>
<keyword evidence="3" id="KW-0689">Ribosomal protein</keyword>
<dbReference type="Gene3D" id="3.10.450.240">
    <property type="match status" value="1"/>
</dbReference>
<feature type="compositionally biased region" description="Pro residues" evidence="9">
    <location>
        <begin position="324"/>
        <end position="334"/>
    </location>
</feature>
<dbReference type="InterPro" id="IPR032710">
    <property type="entry name" value="NTF2-like_dom_sf"/>
</dbReference>
<dbReference type="InterPro" id="IPR051975">
    <property type="entry name" value="mtLSU_mL45"/>
</dbReference>
<evidence type="ECO:0000256" key="8">
    <source>
        <dbReference type="ARBA" id="ARBA00043031"/>
    </source>
</evidence>
<evidence type="ECO:0000256" key="9">
    <source>
        <dbReference type="SAM" id="MobiDB-lite"/>
    </source>
</evidence>
<protein>
    <recommendedName>
        <fullName evidence="7">Large ribosomal subunit protein mL45</fullName>
    </recommendedName>
    <alternativeName>
        <fullName evidence="8">39S ribosomal protein L45, mitochondrial</fullName>
    </alternativeName>
</protein>
<comment type="similarity">
    <text evidence="6">Belongs to the mitochondrion-specific ribosomal protein mL45 family.</text>
</comment>
<dbReference type="SMART" id="SM00978">
    <property type="entry name" value="Tim44"/>
    <property type="match status" value="1"/>
</dbReference>
<evidence type="ECO:0000259" key="10">
    <source>
        <dbReference type="SMART" id="SM00978"/>
    </source>
</evidence>
<feature type="region of interest" description="Disordered" evidence="9">
    <location>
        <begin position="323"/>
        <end position="403"/>
    </location>
</feature>
<organism evidence="11 12">
    <name type="scientific">Chlorella vulgaris</name>
    <name type="common">Green alga</name>
    <dbReference type="NCBI Taxonomy" id="3077"/>
    <lineage>
        <taxon>Eukaryota</taxon>
        <taxon>Viridiplantae</taxon>
        <taxon>Chlorophyta</taxon>
        <taxon>core chlorophytes</taxon>
        <taxon>Trebouxiophyceae</taxon>
        <taxon>Chlorellales</taxon>
        <taxon>Chlorellaceae</taxon>
        <taxon>Chlorella clade</taxon>
        <taxon>Chlorella</taxon>
    </lineage>
</organism>
<comment type="caution">
    <text evidence="11">The sequence shown here is derived from an EMBL/GenBank/DDBJ whole genome shotgun (WGS) entry which is preliminary data.</text>
</comment>
<name>A0A9D4U1D7_CHLVU</name>
<evidence type="ECO:0000256" key="5">
    <source>
        <dbReference type="ARBA" id="ARBA00023274"/>
    </source>
</evidence>
<comment type="subcellular location">
    <subcellularLocation>
        <location evidence="1">Mitochondrion</location>
    </subcellularLocation>
</comment>
<evidence type="ECO:0000256" key="4">
    <source>
        <dbReference type="ARBA" id="ARBA00023128"/>
    </source>
</evidence>
<dbReference type="GO" id="GO:1990904">
    <property type="term" value="C:ribonucleoprotein complex"/>
    <property type="evidence" value="ECO:0007669"/>
    <property type="project" value="UniProtKB-KW"/>
</dbReference>
<dbReference type="Proteomes" id="UP001055712">
    <property type="component" value="Unassembled WGS sequence"/>
</dbReference>
<evidence type="ECO:0000313" key="11">
    <source>
        <dbReference type="EMBL" id="KAI3438856.1"/>
    </source>
</evidence>
<dbReference type="PANTHER" id="PTHR28554">
    <property type="entry name" value="39S RIBOSOMAL PROTEIN L45, MITOCHONDRIAL"/>
    <property type="match status" value="1"/>
</dbReference>
<feature type="compositionally biased region" description="Low complexity" evidence="9">
    <location>
        <begin position="349"/>
        <end position="367"/>
    </location>
</feature>
<sequence length="403" mass="44176">MLRRGLLAGASRIGELQLGFNELRGIASISSRTAAAAAPSCGFASAPLLARALPCQLQAHLLPLRPPTSVPSAGQTAWQEAAARGYATASTKMPRAGYKAPVEMQRPMQMRLSMVSANLLAEPYRGVPPNLPFTAYFTPSGWKEVWRRFVGHAKSLFTVARAKKFIPGFSRTSIKQESLEIYKDVCRLLAEGDKTELRHLVTPAVFSDMKRQLKQREDGGWARVQWDLVREPAVHELNTVHARLIMMDPKDDTTGFAQLTVRIPSQQRFAAYDRQGRLVAGDPERAIEVEDFWVFEHSLKKSPANRWRLAGRLAIQPAAAAEPMLPPGAAPEPLQPQQKAAGSQKQRVATAEAAAAMATAAAAGGTEPPRAGNLREQQRVSRQQQWGEQRAGKRKAAAARGRR</sequence>
<keyword evidence="12" id="KW-1185">Reference proteome</keyword>
<evidence type="ECO:0000256" key="6">
    <source>
        <dbReference type="ARBA" id="ARBA00038073"/>
    </source>
</evidence>
<dbReference type="AlphaFoldDB" id="A0A9D4U1D7"/>
<evidence type="ECO:0000256" key="1">
    <source>
        <dbReference type="ARBA" id="ARBA00004173"/>
    </source>
</evidence>
<keyword evidence="4" id="KW-0496">Mitochondrion</keyword>
<dbReference type="SUPFAM" id="SSF54427">
    <property type="entry name" value="NTF2-like"/>
    <property type="match status" value="1"/>
</dbReference>
<evidence type="ECO:0000313" key="12">
    <source>
        <dbReference type="Proteomes" id="UP001055712"/>
    </source>
</evidence>
<reference evidence="11" key="2">
    <citation type="submission" date="2020-11" db="EMBL/GenBank/DDBJ databases">
        <authorList>
            <person name="Cecchin M."/>
            <person name="Marcolungo L."/>
            <person name="Rossato M."/>
            <person name="Girolomoni L."/>
            <person name="Cosentino E."/>
            <person name="Cuine S."/>
            <person name="Li-Beisson Y."/>
            <person name="Delledonne M."/>
            <person name="Ballottari M."/>
        </authorList>
    </citation>
    <scope>NUCLEOTIDE SEQUENCE</scope>
    <source>
        <strain evidence="11">211/11P</strain>
        <tissue evidence="11">Whole cell</tissue>
    </source>
</reference>
<evidence type="ECO:0000256" key="7">
    <source>
        <dbReference type="ARBA" id="ARBA00039448"/>
    </source>
</evidence>
<dbReference type="Pfam" id="PF04280">
    <property type="entry name" value="Tim44"/>
    <property type="match status" value="1"/>
</dbReference>
<gene>
    <name evidence="11" type="ORF">D9Q98_001273</name>
</gene>
<evidence type="ECO:0000256" key="3">
    <source>
        <dbReference type="ARBA" id="ARBA00022980"/>
    </source>
</evidence>
<dbReference type="OrthoDB" id="19619at2759"/>
<keyword evidence="5" id="KW-0687">Ribonucleoprotein</keyword>
<proteinExistence type="inferred from homology"/>
<evidence type="ECO:0000256" key="2">
    <source>
        <dbReference type="ARBA" id="ARBA00022946"/>
    </source>
</evidence>
<dbReference type="PANTHER" id="PTHR28554:SF1">
    <property type="entry name" value="LARGE RIBOSOMAL SUBUNIT PROTEIN ML45"/>
    <property type="match status" value="1"/>
</dbReference>
<dbReference type="GO" id="GO:0005840">
    <property type="term" value="C:ribosome"/>
    <property type="evidence" value="ECO:0007669"/>
    <property type="project" value="UniProtKB-KW"/>
</dbReference>
<accession>A0A9D4U1D7</accession>
<feature type="compositionally biased region" description="Basic residues" evidence="9">
    <location>
        <begin position="392"/>
        <end position="403"/>
    </location>
</feature>